<protein>
    <recommendedName>
        <fullName evidence="2">Radical SAM core domain-containing protein</fullName>
    </recommendedName>
</protein>
<sequence length="76" mass="8844">MSFDAYGNFIKQYIRICEHPNFIWQGGEPTLIGVEFYENAFELQHRYNIDNKNITNAIQTNGTLINKGWATFLKAN</sequence>
<dbReference type="EMBL" id="BARW01015321">
    <property type="protein sequence ID" value="GAI93409.1"/>
    <property type="molecule type" value="Genomic_DNA"/>
</dbReference>
<dbReference type="AlphaFoldDB" id="X1UM29"/>
<dbReference type="GO" id="GO:0016491">
    <property type="term" value="F:oxidoreductase activity"/>
    <property type="evidence" value="ECO:0007669"/>
    <property type="project" value="InterPro"/>
</dbReference>
<gene>
    <name evidence="1" type="ORF">S12H4_26922</name>
</gene>
<dbReference type="Gene3D" id="3.20.20.70">
    <property type="entry name" value="Aldolase class I"/>
    <property type="match status" value="1"/>
</dbReference>
<dbReference type="InterPro" id="IPR058240">
    <property type="entry name" value="rSAM_sf"/>
</dbReference>
<dbReference type="PANTHER" id="PTHR43273">
    <property type="entry name" value="ANAEROBIC SULFATASE-MATURATING ENZYME HOMOLOG ASLB-RELATED"/>
    <property type="match status" value="1"/>
</dbReference>
<dbReference type="PANTHER" id="PTHR43273:SF3">
    <property type="entry name" value="ANAEROBIC SULFATASE-MATURATING ENZYME HOMOLOG ASLB-RELATED"/>
    <property type="match status" value="1"/>
</dbReference>
<comment type="caution">
    <text evidence="1">The sequence shown here is derived from an EMBL/GenBank/DDBJ whole genome shotgun (WGS) entry which is preliminary data.</text>
</comment>
<dbReference type="InterPro" id="IPR023867">
    <property type="entry name" value="Sulphatase_maturase_rSAM"/>
</dbReference>
<dbReference type="SUPFAM" id="SSF102114">
    <property type="entry name" value="Radical SAM enzymes"/>
    <property type="match status" value="1"/>
</dbReference>
<dbReference type="InterPro" id="IPR013785">
    <property type="entry name" value="Aldolase_TIM"/>
</dbReference>
<accession>X1UM29</accession>
<reference evidence="1" key="1">
    <citation type="journal article" date="2014" name="Front. Microbiol.">
        <title>High frequency of phylogenetically diverse reductive dehalogenase-homologous genes in deep subseafloor sedimentary metagenomes.</title>
        <authorList>
            <person name="Kawai M."/>
            <person name="Futagami T."/>
            <person name="Toyoda A."/>
            <person name="Takaki Y."/>
            <person name="Nishi S."/>
            <person name="Hori S."/>
            <person name="Arai W."/>
            <person name="Tsubouchi T."/>
            <person name="Morono Y."/>
            <person name="Uchiyama I."/>
            <person name="Ito T."/>
            <person name="Fujiyama A."/>
            <person name="Inagaki F."/>
            <person name="Takami H."/>
        </authorList>
    </citation>
    <scope>NUCLEOTIDE SEQUENCE</scope>
    <source>
        <strain evidence="1">Expedition CK06-06</strain>
    </source>
</reference>
<evidence type="ECO:0000313" key="1">
    <source>
        <dbReference type="EMBL" id="GAI93409.1"/>
    </source>
</evidence>
<evidence type="ECO:0008006" key="2">
    <source>
        <dbReference type="Google" id="ProtNLM"/>
    </source>
</evidence>
<organism evidence="1">
    <name type="scientific">marine sediment metagenome</name>
    <dbReference type="NCBI Taxonomy" id="412755"/>
    <lineage>
        <taxon>unclassified sequences</taxon>
        <taxon>metagenomes</taxon>
        <taxon>ecological metagenomes</taxon>
    </lineage>
</organism>
<name>X1UM29_9ZZZZ</name>
<feature type="non-terminal residue" evidence="1">
    <location>
        <position position="76"/>
    </location>
</feature>
<proteinExistence type="predicted"/>